<evidence type="ECO:0000256" key="12">
    <source>
        <dbReference type="SAM" id="Phobius"/>
    </source>
</evidence>
<comment type="subcellular location">
    <subcellularLocation>
        <location evidence="1">Cell membrane</location>
        <topology evidence="1">Multi-pass membrane protein</topology>
    </subcellularLocation>
</comment>
<dbReference type="InterPro" id="IPR000337">
    <property type="entry name" value="GPCR_3"/>
</dbReference>
<feature type="transmembrane region" description="Helical" evidence="12">
    <location>
        <begin position="757"/>
        <end position="782"/>
    </location>
</feature>
<evidence type="ECO:0000256" key="8">
    <source>
        <dbReference type="ARBA" id="ARBA00023136"/>
    </source>
</evidence>
<dbReference type="InterPro" id="IPR000068">
    <property type="entry name" value="GPCR_3_Ca_sens_rcpt-rel"/>
</dbReference>
<keyword evidence="10" id="KW-0325">Glycoprotein</keyword>
<dbReference type="OMA" id="WICSEFT"/>
<dbReference type="InterPro" id="IPR017978">
    <property type="entry name" value="GPCR_3_C"/>
</dbReference>
<dbReference type="Ensembl" id="ENSVKKT00000020345.1">
    <property type="protein sequence ID" value="ENSVKKP00000019858.1"/>
    <property type="gene ID" value="ENSVKKG00000013430.1"/>
</dbReference>
<keyword evidence="9" id="KW-0675">Receptor</keyword>
<keyword evidence="7" id="KW-0297">G-protein coupled receptor</keyword>
<dbReference type="InterPro" id="IPR028082">
    <property type="entry name" value="Peripla_BP_I"/>
</dbReference>
<dbReference type="GO" id="GO:0005886">
    <property type="term" value="C:plasma membrane"/>
    <property type="evidence" value="ECO:0007669"/>
    <property type="project" value="UniProtKB-SubCell"/>
</dbReference>
<dbReference type="InterPro" id="IPR001828">
    <property type="entry name" value="ANF_lig-bd_rcpt"/>
</dbReference>
<dbReference type="PRINTS" id="PR00248">
    <property type="entry name" value="GPCRMGR"/>
</dbReference>
<dbReference type="GO" id="GO:0004930">
    <property type="term" value="F:G protein-coupled receptor activity"/>
    <property type="evidence" value="ECO:0007669"/>
    <property type="project" value="UniProtKB-KW"/>
</dbReference>
<dbReference type="SUPFAM" id="SSF53822">
    <property type="entry name" value="Periplasmic binding protein-like I"/>
    <property type="match status" value="1"/>
</dbReference>
<dbReference type="PRINTS" id="PR01535">
    <property type="entry name" value="VOMERONASL2R"/>
</dbReference>
<dbReference type="PANTHER" id="PTHR24061">
    <property type="entry name" value="CALCIUM-SENSING RECEPTOR-RELATED"/>
    <property type="match status" value="1"/>
</dbReference>
<keyword evidence="16" id="KW-1185">Reference proteome</keyword>
<keyword evidence="3" id="KW-1003">Cell membrane</keyword>
<name>A0A8D2LBE1_VARKO</name>
<evidence type="ECO:0000256" key="9">
    <source>
        <dbReference type="ARBA" id="ARBA00023170"/>
    </source>
</evidence>
<dbReference type="Pfam" id="PF00003">
    <property type="entry name" value="7tm_3"/>
    <property type="match status" value="1"/>
</dbReference>
<dbReference type="InterPro" id="IPR011500">
    <property type="entry name" value="GPCR_3_9-Cys_dom"/>
</dbReference>
<feature type="transmembrane region" description="Helical" evidence="12">
    <location>
        <begin position="670"/>
        <end position="694"/>
    </location>
</feature>
<keyword evidence="4 12" id="KW-0812">Transmembrane</keyword>
<dbReference type="PROSITE" id="PS50259">
    <property type="entry name" value="G_PROTEIN_RECEP_F3_4"/>
    <property type="match status" value="1"/>
</dbReference>
<feature type="transmembrane region" description="Helical" evidence="12">
    <location>
        <begin position="820"/>
        <end position="842"/>
    </location>
</feature>
<feature type="transmembrane region" description="Helical" evidence="12">
    <location>
        <begin position="600"/>
        <end position="625"/>
    </location>
</feature>
<dbReference type="Gene3D" id="2.10.50.30">
    <property type="entry name" value="GPCR, family 3, nine cysteines domain"/>
    <property type="match status" value="1"/>
</dbReference>
<proteinExistence type="inferred from homology"/>
<dbReference type="PROSITE" id="PS00981">
    <property type="entry name" value="G_PROTEIN_RECEP_F3_3"/>
    <property type="match status" value="1"/>
</dbReference>
<evidence type="ECO:0000313" key="15">
    <source>
        <dbReference type="Ensembl" id="ENSVKKP00000019858.1"/>
    </source>
</evidence>
<evidence type="ECO:0000256" key="10">
    <source>
        <dbReference type="ARBA" id="ARBA00023180"/>
    </source>
</evidence>
<dbReference type="InterPro" id="IPR038550">
    <property type="entry name" value="GPCR_3_9-Cys_sf"/>
</dbReference>
<comment type="similarity">
    <text evidence="2">Belongs to the G-protein coupled receptor 3 family.</text>
</comment>
<evidence type="ECO:0000256" key="5">
    <source>
        <dbReference type="ARBA" id="ARBA00022729"/>
    </source>
</evidence>
<keyword evidence="5 13" id="KW-0732">Signal</keyword>
<evidence type="ECO:0000256" key="13">
    <source>
        <dbReference type="SAM" id="SignalP"/>
    </source>
</evidence>
<feature type="transmembrane region" description="Helical" evidence="12">
    <location>
        <begin position="637"/>
        <end position="658"/>
    </location>
</feature>
<dbReference type="Proteomes" id="UP000694545">
    <property type="component" value="Unplaced"/>
</dbReference>
<dbReference type="AlphaFoldDB" id="A0A8D2LBE1"/>
<dbReference type="Pfam" id="PF07562">
    <property type="entry name" value="NCD3G"/>
    <property type="match status" value="1"/>
</dbReference>
<reference evidence="15" key="2">
    <citation type="submission" date="2025-09" db="UniProtKB">
        <authorList>
            <consortium name="Ensembl"/>
        </authorList>
    </citation>
    <scope>IDENTIFICATION</scope>
</reference>
<feature type="signal peptide" evidence="13">
    <location>
        <begin position="1"/>
        <end position="17"/>
    </location>
</feature>
<keyword evidence="8 12" id="KW-0472">Membrane</keyword>
<evidence type="ECO:0000256" key="7">
    <source>
        <dbReference type="ARBA" id="ARBA00023040"/>
    </source>
</evidence>
<dbReference type="PROSITE" id="PS00980">
    <property type="entry name" value="G_PROTEIN_RECEP_F3_2"/>
    <property type="match status" value="1"/>
</dbReference>
<dbReference type="InterPro" id="IPR017979">
    <property type="entry name" value="GPCR_3_CS"/>
</dbReference>
<dbReference type="Pfam" id="PF01094">
    <property type="entry name" value="ANF_receptor"/>
    <property type="match status" value="1"/>
</dbReference>
<evidence type="ECO:0000313" key="16">
    <source>
        <dbReference type="Proteomes" id="UP000694545"/>
    </source>
</evidence>
<accession>A0A8D2LBE1</accession>
<feature type="transmembrane region" description="Helical" evidence="12">
    <location>
        <begin position="794"/>
        <end position="814"/>
    </location>
</feature>
<sequence length="866" mass="98033">MVLLLLLLLLLPSGVWRAHTLKCPRSEPVFIPYDWYESRDLFIGGMASYLHDFPHSIRYIRNPSQEKINIPGVMTKFYQHILAFVFAIDEINEDPAILPNITLGFHIQESYSDPRMTYRTTLDLLFNSQQFVPNYQCGAEKNVVGVIGALSFETSSCMADILGPYKIPQVGSAQRQCHNLHSFYRMVPNEALQYQGLVQLLLHFQWTWVGLMATDDGGGDQFLRNMEPLLVQNWICSEFTRRVAVTWYIKDDLNEMVHIVWNHVEYILGTITWLGCLLYASSLAQQVFPQYKRRLSSAKVWITTAQIDFFVSGLGTLSGFDIQMLHGALSFTIPSKEPEGFQEFLELVKPSWDNEDGFIDLFWEYAFLCLTSSSLLSFRGGRCRGNESLETLPRSIFELSMSGHSYSVYNAVYTIAHALHSLSSATPNHRGIVSEDRASLQGVQSWQLHSFIQKTSFNNSAGEEITFNQHGELEGGFDITNLVTFPNRSYNRVKVGRIEHQVSSEKRFTMDQDKIEWNRKLKQVPPPSRCSENCLPGSSKKKQEGKPFCCYDCAPCPDGMFSNQKDMETCVNCPGHQYPNQFQTQCIPKIPNFLDFEDTLAIISTCSVLSLSLLTALVLGLFIWHRDTAIVKANNRSLTYILLISLLLCFFCSLLFIGRPNTVSCLLRQTAFGMVFSVSLSTILAKTVSVVLAFMATKPGSRMRKWVGRRLSHSIVLCCSNIQAGICVLWLTTSPPFPDVDMHSMIEEIFLLCNEGSVFLFSGVLGYLGLLSSGSFAVAFLARKLPDSFNEAKFITFSMLVFCSVWVPFVPTYLSTRGKYMVAVEIFSILASSAGLLCCIFFPKCYIIVFRPELNNREQIMRKPCR</sequence>
<evidence type="ECO:0000256" key="11">
    <source>
        <dbReference type="ARBA" id="ARBA00023224"/>
    </source>
</evidence>
<evidence type="ECO:0000256" key="1">
    <source>
        <dbReference type="ARBA" id="ARBA00004651"/>
    </source>
</evidence>
<dbReference type="CDD" id="cd15283">
    <property type="entry name" value="7tmC_V2R_pheromone"/>
    <property type="match status" value="1"/>
</dbReference>
<keyword evidence="6 12" id="KW-1133">Transmembrane helix</keyword>
<evidence type="ECO:0000256" key="2">
    <source>
        <dbReference type="ARBA" id="ARBA00007242"/>
    </source>
</evidence>
<keyword evidence="11" id="KW-0807">Transducer</keyword>
<organism evidence="15 16">
    <name type="scientific">Varanus komodoensis</name>
    <name type="common">Komodo dragon</name>
    <dbReference type="NCBI Taxonomy" id="61221"/>
    <lineage>
        <taxon>Eukaryota</taxon>
        <taxon>Metazoa</taxon>
        <taxon>Chordata</taxon>
        <taxon>Craniata</taxon>
        <taxon>Vertebrata</taxon>
        <taxon>Euteleostomi</taxon>
        <taxon>Lepidosauria</taxon>
        <taxon>Squamata</taxon>
        <taxon>Bifurcata</taxon>
        <taxon>Unidentata</taxon>
        <taxon>Episquamata</taxon>
        <taxon>Toxicofera</taxon>
        <taxon>Anguimorpha</taxon>
        <taxon>Paleoanguimorpha</taxon>
        <taxon>Varanoidea</taxon>
        <taxon>Varanidae</taxon>
        <taxon>Varanus</taxon>
    </lineage>
</organism>
<reference evidence="15" key="1">
    <citation type="submission" date="2025-08" db="UniProtKB">
        <authorList>
            <consortium name="Ensembl"/>
        </authorList>
    </citation>
    <scope>IDENTIFICATION</scope>
</reference>
<feature type="transmembrane region" description="Helical" evidence="12">
    <location>
        <begin position="715"/>
        <end position="737"/>
    </location>
</feature>
<dbReference type="InterPro" id="IPR004073">
    <property type="entry name" value="GPCR_3_vmron_rcpt_2"/>
</dbReference>
<evidence type="ECO:0000256" key="3">
    <source>
        <dbReference type="ARBA" id="ARBA00022475"/>
    </source>
</evidence>
<feature type="domain" description="G-protein coupled receptors family 3 profile" evidence="14">
    <location>
        <begin position="600"/>
        <end position="864"/>
    </location>
</feature>
<feature type="chain" id="PRO_5034062695" description="G-protein coupled receptors family 3 profile domain-containing protein" evidence="13">
    <location>
        <begin position="18"/>
        <end position="866"/>
    </location>
</feature>
<evidence type="ECO:0000256" key="6">
    <source>
        <dbReference type="ARBA" id="ARBA00022989"/>
    </source>
</evidence>
<evidence type="ECO:0000259" key="14">
    <source>
        <dbReference type="PROSITE" id="PS50259"/>
    </source>
</evidence>
<evidence type="ECO:0000256" key="4">
    <source>
        <dbReference type="ARBA" id="ARBA00022692"/>
    </source>
</evidence>
<dbReference type="Gene3D" id="3.40.50.2300">
    <property type="match status" value="2"/>
</dbReference>
<dbReference type="FunFam" id="2.10.50.30:FF:000002">
    <property type="entry name" value="Vomeronasal 2 receptor, h1"/>
    <property type="match status" value="1"/>
</dbReference>
<protein>
    <recommendedName>
        <fullName evidence="14">G-protein coupled receptors family 3 profile domain-containing protein</fullName>
    </recommendedName>
</protein>
<dbReference type="PANTHER" id="PTHR24061:SF599">
    <property type="entry name" value="G-PROTEIN COUPLED RECEPTORS FAMILY 3 PROFILE DOMAIN-CONTAINING PROTEIN"/>
    <property type="match status" value="1"/>
</dbReference>